<comment type="function">
    <text evidence="9">Catalyzes the condensation of para-aminobenzoate (pABA) with 6-hydroxymethyl-7,8-dihydropterin diphosphate (DHPt-PP) to form 7,8-dihydropteroate (H2Pte), the immediate precursor of folate derivatives.</text>
</comment>
<dbReference type="OrthoDB" id="9811744at2"/>
<dbReference type="GO" id="GO:0005829">
    <property type="term" value="C:cytosol"/>
    <property type="evidence" value="ECO:0007669"/>
    <property type="project" value="TreeGrafter"/>
</dbReference>
<comment type="caution">
    <text evidence="11">The sequence shown here is derived from an EMBL/GenBank/DDBJ whole genome shotgun (WGS) entry which is preliminary data.</text>
</comment>
<evidence type="ECO:0000256" key="7">
    <source>
        <dbReference type="ARBA" id="ARBA00022842"/>
    </source>
</evidence>
<evidence type="ECO:0000313" key="11">
    <source>
        <dbReference type="EMBL" id="PZW43661.1"/>
    </source>
</evidence>
<dbReference type="SUPFAM" id="SSF51717">
    <property type="entry name" value="Dihydropteroate synthetase-like"/>
    <property type="match status" value="1"/>
</dbReference>
<evidence type="ECO:0000256" key="8">
    <source>
        <dbReference type="ARBA" id="ARBA00022909"/>
    </source>
</evidence>
<evidence type="ECO:0000259" key="10">
    <source>
        <dbReference type="PROSITE" id="PS50972"/>
    </source>
</evidence>
<dbReference type="GO" id="GO:0046872">
    <property type="term" value="F:metal ion binding"/>
    <property type="evidence" value="ECO:0007669"/>
    <property type="project" value="UniProtKB-KW"/>
</dbReference>
<evidence type="ECO:0000256" key="4">
    <source>
        <dbReference type="ARBA" id="ARBA00012458"/>
    </source>
</evidence>
<feature type="domain" description="Pterin-binding" evidence="10">
    <location>
        <begin position="73"/>
        <end position="326"/>
    </location>
</feature>
<dbReference type="InterPro" id="IPR000489">
    <property type="entry name" value="Pterin-binding_dom"/>
</dbReference>
<dbReference type="NCBIfam" id="TIGR01496">
    <property type="entry name" value="DHPS"/>
    <property type="match status" value="1"/>
</dbReference>
<evidence type="ECO:0000313" key="12">
    <source>
        <dbReference type="Proteomes" id="UP000249688"/>
    </source>
</evidence>
<dbReference type="AlphaFoldDB" id="A0A2W7I9T6"/>
<evidence type="ECO:0000256" key="3">
    <source>
        <dbReference type="ARBA" id="ARBA00004763"/>
    </source>
</evidence>
<name>A0A2W7I9T6_9PROT</name>
<dbReference type="PANTHER" id="PTHR20941:SF1">
    <property type="entry name" value="FOLIC ACID SYNTHESIS PROTEIN FOL1"/>
    <property type="match status" value="1"/>
</dbReference>
<dbReference type="Pfam" id="PF00809">
    <property type="entry name" value="Pterin_bind"/>
    <property type="match status" value="1"/>
</dbReference>
<keyword evidence="8 9" id="KW-0289">Folate biosynthesis</keyword>
<reference evidence="11 12" key="1">
    <citation type="submission" date="2018-06" db="EMBL/GenBank/DDBJ databases">
        <title>Genomic Encyclopedia of Archaeal and Bacterial Type Strains, Phase II (KMG-II): from individual species to whole genera.</title>
        <authorList>
            <person name="Goeker M."/>
        </authorList>
    </citation>
    <scope>NUCLEOTIDE SEQUENCE [LARGE SCALE GENOMIC DNA]</scope>
    <source>
        <strain evidence="11 12">DSM 24525</strain>
    </source>
</reference>
<evidence type="ECO:0000256" key="1">
    <source>
        <dbReference type="ARBA" id="ARBA00000012"/>
    </source>
</evidence>
<evidence type="ECO:0000256" key="5">
    <source>
        <dbReference type="ARBA" id="ARBA00022679"/>
    </source>
</evidence>
<gene>
    <name evidence="11" type="ORF">C8P66_115126</name>
</gene>
<dbReference type="Proteomes" id="UP000249688">
    <property type="component" value="Unassembled WGS sequence"/>
</dbReference>
<dbReference type="UniPathway" id="UPA00077">
    <property type="reaction ID" value="UER00156"/>
</dbReference>
<comment type="cofactor">
    <cofactor evidence="2 9">
        <name>Mg(2+)</name>
        <dbReference type="ChEBI" id="CHEBI:18420"/>
    </cofactor>
</comment>
<keyword evidence="6 9" id="KW-0479">Metal-binding</keyword>
<proteinExistence type="inferred from homology"/>
<dbReference type="PROSITE" id="PS00793">
    <property type="entry name" value="DHPS_2"/>
    <property type="match status" value="1"/>
</dbReference>
<dbReference type="PROSITE" id="PS00792">
    <property type="entry name" value="DHPS_1"/>
    <property type="match status" value="1"/>
</dbReference>
<dbReference type="GO" id="GO:0046654">
    <property type="term" value="P:tetrahydrofolate biosynthetic process"/>
    <property type="evidence" value="ECO:0007669"/>
    <property type="project" value="UniProtKB-UniPathway"/>
</dbReference>
<dbReference type="PROSITE" id="PS50972">
    <property type="entry name" value="PTERIN_BINDING"/>
    <property type="match status" value="1"/>
</dbReference>
<accession>A0A2W7I9T6</accession>
<dbReference type="InterPro" id="IPR011005">
    <property type="entry name" value="Dihydropteroate_synth-like_sf"/>
</dbReference>
<dbReference type="RefSeq" id="WP_111398927.1">
    <property type="nucleotide sequence ID" value="NZ_QKYU01000015.1"/>
</dbReference>
<dbReference type="PANTHER" id="PTHR20941">
    <property type="entry name" value="FOLATE SYNTHESIS PROTEINS"/>
    <property type="match status" value="1"/>
</dbReference>
<sequence>MDGPAAFAAVGAGRALPLAGGPAAFSLIRLIENGAVLGILAATEAPADWLAAVDRLAEAPAPFAGLAATPCRPLVMGIVNVTPDSFSDGGLHASHAAAIAAGHAMLAAGADLLDIGGESTRPGADPVTAAEECRRILPVVRALATAGTLSIDTRNAATMALALEAGAEIINDVTALRHDPEARRVVAEARAPVVLMHMPTTDPRSMQAAARYEDPALEVAEYLAGRIAAAEAAGIPRARIAIDPGIGFGKTAAHNLAILDRLPLLLGLGCAVLVGASRKRFIGTLSGQDEAGRRGPGSVGAALAAAARGASILRVHDVAETAQALAVWRACAAGGDPGLA</sequence>
<dbReference type="EC" id="2.5.1.15" evidence="4 9"/>
<protein>
    <recommendedName>
        <fullName evidence="4 9">Dihydropteroate synthase</fullName>
        <shortName evidence="9">DHPS</shortName>
        <ecNumber evidence="4 9">2.5.1.15</ecNumber>
    </recommendedName>
    <alternativeName>
        <fullName evidence="9">Dihydropteroate pyrophosphorylase</fullName>
    </alternativeName>
</protein>
<dbReference type="Gene3D" id="3.20.20.20">
    <property type="entry name" value="Dihydropteroate synthase-like"/>
    <property type="match status" value="1"/>
</dbReference>
<evidence type="ECO:0000256" key="2">
    <source>
        <dbReference type="ARBA" id="ARBA00001946"/>
    </source>
</evidence>
<evidence type="ECO:0000256" key="6">
    <source>
        <dbReference type="ARBA" id="ARBA00022723"/>
    </source>
</evidence>
<comment type="similarity">
    <text evidence="9">Belongs to the DHPS family.</text>
</comment>
<dbReference type="InterPro" id="IPR045031">
    <property type="entry name" value="DHP_synth-like"/>
</dbReference>
<dbReference type="EMBL" id="QKYU01000015">
    <property type="protein sequence ID" value="PZW43661.1"/>
    <property type="molecule type" value="Genomic_DNA"/>
</dbReference>
<keyword evidence="12" id="KW-1185">Reference proteome</keyword>
<dbReference type="GO" id="GO:0004156">
    <property type="term" value="F:dihydropteroate synthase activity"/>
    <property type="evidence" value="ECO:0007669"/>
    <property type="project" value="UniProtKB-EC"/>
</dbReference>
<dbReference type="InterPro" id="IPR006390">
    <property type="entry name" value="DHP_synth_dom"/>
</dbReference>
<dbReference type="CDD" id="cd00739">
    <property type="entry name" value="DHPS"/>
    <property type="match status" value="1"/>
</dbReference>
<comment type="catalytic activity">
    <reaction evidence="1">
        <text>(7,8-dihydropterin-6-yl)methyl diphosphate + 4-aminobenzoate = 7,8-dihydropteroate + diphosphate</text>
        <dbReference type="Rhea" id="RHEA:19949"/>
        <dbReference type="ChEBI" id="CHEBI:17836"/>
        <dbReference type="ChEBI" id="CHEBI:17839"/>
        <dbReference type="ChEBI" id="CHEBI:33019"/>
        <dbReference type="ChEBI" id="CHEBI:72950"/>
        <dbReference type="EC" id="2.5.1.15"/>
    </reaction>
</comment>
<organism evidence="11 12">
    <name type="scientific">Humitalea rosea</name>
    <dbReference type="NCBI Taxonomy" id="990373"/>
    <lineage>
        <taxon>Bacteria</taxon>
        <taxon>Pseudomonadati</taxon>
        <taxon>Pseudomonadota</taxon>
        <taxon>Alphaproteobacteria</taxon>
        <taxon>Acetobacterales</taxon>
        <taxon>Roseomonadaceae</taxon>
        <taxon>Humitalea</taxon>
    </lineage>
</organism>
<comment type="pathway">
    <text evidence="3 9">Cofactor biosynthesis; tetrahydrofolate biosynthesis; 7,8-dihydrofolate from 2-amino-4-hydroxy-6-hydroxymethyl-7,8-dihydropteridine diphosphate and 4-aminobenzoate: step 1/2.</text>
</comment>
<dbReference type="GO" id="GO:0046656">
    <property type="term" value="P:folic acid biosynthetic process"/>
    <property type="evidence" value="ECO:0007669"/>
    <property type="project" value="UniProtKB-KW"/>
</dbReference>
<evidence type="ECO:0000256" key="9">
    <source>
        <dbReference type="RuleBase" id="RU361205"/>
    </source>
</evidence>
<keyword evidence="5 9" id="KW-0808">Transferase</keyword>
<keyword evidence="7 9" id="KW-0460">Magnesium</keyword>